<feature type="domain" description="SUF system FeS cluster assembly SufBD N-terminal" evidence="2">
    <location>
        <begin position="1"/>
        <end position="172"/>
    </location>
</feature>
<dbReference type="PANTHER" id="PTHR43575">
    <property type="entry name" value="PROTEIN ABCI7, CHLOROPLASTIC"/>
    <property type="match status" value="1"/>
</dbReference>
<comment type="caution">
    <text evidence="3">The sequence shown here is derived from an EMBL/GenBank/DDBJ whole genome shotgun (WGS) entry which is preliminary data.</text>
</comment>
<organism evidence="3">
    <name type="scientific">gut metagenome</name>
    <dbReference type="NCBI Taxonomy" id="749906"/>
    <lineage>
        <taxon>unclassified sequences</taxon>
        <taxon>metagenomes</taxon>
        <taxon>organismal metagenomes</taxon>
    </lineage>
</organism>
<dbReference type="SUPFAM" id="SSF101960">
    <property type="entry name" value="Stabilizer of iron transporter SufD"/>
    <property type="match status" value="1"/>
</dbReference>
<accession>J9FG40</accession>
<feature type="domain" description="SUF system FeS cluster assembly SufBD core" evidence="1">
    <location>
        <begin position="182"/>
        <end position="408"/>
    </location>
</feature>
<dbReference type="InterPro" id="IPR011542">
    <property type="entry name" value="SUF_FeS_clus_asmbl_SufD"/>
</dbReference>
<dbReference type="InterPro" id="IPR045595">
    <property type="entry name" value="SufBD_N"/>
</dbReference>
<dbReference type="NCBIfam" id="TIGR01981">
    <property type="entry name" value="sufD"/>
    <property type="match status" value="1"/>
</dbReference>
<evidence type="ECO:0000313" key="3">
    <source>
        <dbReference type="EMBL" id="EJW93403.1"/>
    </source>
</evidence>
<sequence>MASEKQYLDLYQSQRNLLEAGSCRPLNAQRAAAAEQLREKGLPTRKVERYKYTDAEAAFAPDYGLNLKRVLPSADPYQAFKCNVPNLSTSLYFVVNDIVCDAQGKVSPLPEGVVVDSLCHVAEQQPEWLERYYHQAANRDYDGVTALNTMLVQDGLFIYVPAHTQLKHPLQLVNVSAAAIDLMSNRRVVIVAEEGASLALLFCDHADGSQQYLTTQVVEVYAGEGTKVDLYSVEETNDRNIRFNNLYVEQQQNSQVSYNGMTLHNGLTRNRLDFHMLGENAQVATYGAVIADGKERVDNSILVEHAAPHCTSNMLYKYVLDGESEGAFAGKVLVQEGAQQSFSEQTNANLCVSPGAHAYAQPMLEIYADDVKCNHGSTIGKLDEQALFYMQQRGITESEARLLLQHAFVNEVLNKVGIEHLRDRLSHLVEMRFRGELRKCKGCKICK</sequence>
<dbReference type="GO" id="GO:0016226">
    <property type="term" value="P:iron-sulfur cluster assembly"/>
    <property type="evidence" value="ECO:0007669"/>
    <property type="project" value="InterPro"/>
</dbReference>
<proteinExistence type="predicted"/>
<dbReference type="PANTHER" id="PTHR43575:SF1">
    <property type="entry name" value="PROTEIN ABCI7, CHLOROPLASTIC"/>
    <property type="match status" value="1"/>
</dbReference>
<dbReference type="InterPro" id="IPR000825">
    <property type="entry name" value="SUF_FeS_clus_asmbl_SufBD_core"/>
</dbReference>
<dbReference type="AlphaFoldDB" id="J9FG40"/>
<name>J9FG40_9ZZZZ</name>
<reference evidence="3" key="1">
    <citation type="journal article" date="2012" name="PLoS ONE">
        <title>Gene sets for utilization of primary and secondary nutrition supplies in the distal gut of endangered iberian lynx.</title>
        <authorList>
            <person name="Alcaide M."/>
            <person name="Messina E."/>
            <person name="Richter M."/>
            <person name="Bargiela R."/>
            <person name="Peplies J."/>
            <person name="Huws S.A."/>
            <person name="Newbold C.J."/>
            <person name="Golyshin P.N."/>
            <person name="Simon M.A."/>
            <person name="Lopez G."/>
            <person name="Yakimov M.M."/>
            <person name="Ferrer M."/>
        </authorList>
    </citation>
    <scope>NUCLEOTIDE SEQUENCE</scope>
</reference>
<dbReference type="Pfam" id="PF01458">
    <property type="entry name" value="SUFBD_core"/>
    <property type="match status" value="1"/>
</dbReference>
<dbReference type="EMBL" id="AMCI01006988">
    <property type="protein sequence ID" value="EJW93403.1"/>
    <property type="molecule type" value="Genomic_DNA"/>
</dbReference>
<dbReference type="InterPro" id="IPR055346">
    <property type="entry name" value="Fe-S_cluster_assembly_SufBD"/>
</dbReference>
<evidence type="ECO:0000259" key="1">
    <source>
        <dbReference type="Pfam" id="PF01458"/>
    </source>
</evidence>
<protein>
    <submittedName>
        <fullName evidence="3">FeS assembly protein SufD</fullName>
    </submittedName>
</protein>
<gene>
    <name evidence="3" type="ORF">EVA_18478</name>
</gene>
<dbReference type="InterPro" id="IPR037284">
    <property type="entry name" value="SUF_FeS_clus_asmbl_SufBD_sf"/>
</dbReference>
<dbReference type="Pfam" id="PF19295">
    <property type="entry name" value="SufBD_N"/>
    <property type="match status" value="1"/>
</dbReference>
<evidence type="ECO:0000259" key="2">
    <source>
        <dbReference type="Pfam" id="PF19295"/>
    </source>
</evidence>